<dbReference type="Gene3D" id="3.30.70.1230">
    <property type="entry name" value="Nucleotide cyclase"/>
    <property type="match status" value="1"/>
</dbReference>
<evidence type="ECO:0000313" key="3">
    <source>
        <dbReference type="EMBL" id="SDG19000.1"/>
    </source>
</evidence>
<feature type="transmembrane region" description="Helical" evidence="1">
    <location>
        <begin position="98"/>
        <end position="120"/>
    </location>
</feature>
<proteinExistence type="predicted"/>
<keyword evidence="1" id="KW-0472">Membrane</keyword>
<dbReference type="AlphaFoldDB" id="A0A1G7S9Z3"/>
<dbReference type="GO" id="GO:0004016">
    <property type="term" value="F:adenylate cyclase activity"/>
    <property type="evidence" value="ECO:0007669"/>
    <property type="project" value="UniProtKB-ARBA"/>
</dbReference>
<dbReference type="SUPFAM" id="SSF55073">
    <property type="entry name" value="Nucleotide cyclase"/>
    <property type="match status" value="1"/>
</dbReference>
<name>A0A1G7S9Z3_9FLAO</name>
<dbReference type="Proteomes" id="UP000199203">
    <property type="component" value="Unassembled WGS sequence"/>
</dbReference>
<keyword evidence="1" id="KW-1133">Transmembrane helix</keyword>
<organism evidence="3 4">
    <name type="scientific">Epilithonimonas hungarica</name>
    <dbReference type="NCBI Taxonomy" id="454006"/>
    <lineage>
        <taxon>Bacteria</taxon>
        <taxon>Pseudomonadati</taxon>
        <taxon>Bacteroidota</taxon>
        <taxon>Flavobacteriia</taxon>
        <taxon>Flavobacteriales</taxon>
        <taxon>Weeksellaceae</taxon>
        <taxon>Chryseobacterium group</taxon>
        <taxon>Epilithonimonas</taxon>
    </lineage>
</organism>
<feature type="transmembrane region" description="Helical" evidence="1">
    <location>
        <begin position="132"/>
        <end position="153"/>
    </location>
</feature>
<dbReference type="PROSITE" id="PS50125">
    <property type="entry name" value="GUANYLATE_CYCLASE_2"/>
    <property type="match status" value="1"/>
</dbReference>
<dbReference type="GO" id="GO:0035556">
    <property type="term" value="P:intracellular signal transduction"/>
    <property type="evidence" value="ECO:0007669"/>
    <property type="project" value="InterPro"/>
</dbReference>
<dbReference type="EMBL" id="FNBH01000003">
    <property type="protein sequence ID" value="SDG19000.1"/>
    <property type="molecule type" value="Genomic_DNA"/>
</dbReference>
<dbReference type="InterPro" id="IPR029787">
    <property type="entry name" value="Nucleotide_cyclase"/>
</dbReference>
<gene>
    <name evidence="3" type="ORF">SAMN05421825_2897</name>
</gene>
<evidence type="ECO:0000256" key="1">
    <source>
        <dbReference type="SAM" id="Phobius"/>
    </source>
</evidence>
<dbReference type="GO" id="GO:0009190">
    <property type="term" value="P:cyclic nucleotide biosynthetic process"/>
    <property type="evidence" value="ECO:0007669"/>
    <property type="project" value="InterPro"/>
</dbReference>
<evidence type="ECO:0000259" key="2">
    <source>
        <dbReference type="PROSITE" id="PS50125"/>
    </source>
</evidence>
<protein>
    <submittedName>
        <fullName evidence="3">Adenylate cyclase</fullName>
    </submittedName>
</protein>
<sequence length="368" mass="42932">MKRLQLKKWNYNKKMYNLKELLLIAFLWIGAALLFVFIKINDLSEFRLTEVYQVQHWVSTVRIYIIAFLLSGLISIPMGIMHLFVYPAINKQSFGFILRIRLLNILLLIVFVSFFYYFFIFNGNLHSFNFSLIMSISVYAVLIESFITIILLLKRNLGVGFFSDFFKSNYLNPSKEERVFMFLDMIDSTPLIQHLGSYEFSNLMQDCFADLSDAVMEYNGIIYQFVGDEAVITWKTKHGFRFSNSLDFYYSYLCILESKKDYYTQKYGVLPKFRAAVNSGEVTIALVGDIKREIAYYGNVLNTCSRIQKLSDNGQNQIIISESFFKHVQYSDNYSFLALTDLKLKGIPDIKTAYVVKPIRTNFNRSVL</sequence>
<feature type="transmembrane region" description="Helical" evidence="1">
    <location>
        <begin position="21"/>
        <end position="41"/>
    </location>
</feature>
<accession>A0A1G7S9Z3</accession>
<evidence type="ECO:0000313" key="4">
    <source>
        <dbReference type="Proteomes" id="UP000199203"/>
    </source>
</evidence>
<dbReference type="STRING" id="454006.SAMN05421825_2897"/>
<dbReference type="RefSeq" id="WP_089874118.1">
    <property type="nucleotide sequence ID" value="NZ_FNBH01000003.1"/>
</dbReference>
<dbReference type="Pfam" id="PF00211">
    <property type="entry name" value="Guanylate_cyc"/>
    <property type="match status" value="1"/>
</dbReference>
<dbReference type="OrthoDB" id="9768499at2"/>
<keyword evidence="1" id="KW-0812">Transmembrane</keyword>
<feature type="domain" description="Guanylate cyclase" evidence="2">
    <location>
        <begin position="179"/>
        <end position="308"/>
    </location>
</feature>
<dbReference type="CDD" id="cd07302">
    <property type="entry name" value="CHD"/>
    <property type="match status" value="1"/>
</dbReference>
<reference evidence="4" key="1">
    <citation type="submission" date="2016-10" db="EMBL/GenBank/DDBJ databases">
        <authorList>
            <person name="Varghese N."/>
            <person name="Submissions S."/>
        </authorList>
    </citation>
    <scope>NUCLEOTIDE SEQUENCE [LARGE SCALE GENOMIC DNA]</scope>
    <source>
        <strain evidence="4">DSM 19684</strain>
    </source>
</reference>
<dbReference type="InterPro" id="IPR001054">
    <property type="entry name" value="A/G_cyclase"/>
</dbReference>
<keyword evidence="4" id="KW-1185">Reference proteome</keyword>
<feature type="transmembrane region" description="Helical" evidence="1">
    <location>
        <begin position="61"/>
        <end position="86"/>
    </location>
</feature>